<dbReference type="Gene3D" id="1.20.58.220">
    <property type="entry name" value="Phosphate transport system protein phou homolog 2, domain 2"/>
    <property type="match status" value="1"/>
</dbReference>
<dbReference type="EMBL" id="LN879430">
    <property type="protein sequence ID" value="CUH93405.1"/>
    <property type="molecule type" value="Genomic_DNA"/>
</dbReference>
<evidence type="ECO:0008006" key="4">
    <source>
        <dbReference type="Google" id="ProtNLM"/>
    </source>
</evidence>
<name>A0A0K8J780_9FIRM</name>
<dbReference type="AlphaFoldDB" id="A0A0K8J780"/>
<evidence type="ECO:0000313" key="2">
    <source>
        <dbReference type="EMBL" id="CUH93405.1"/>
    </source>
</evidence>
<dbReference type="InterPro" id="IPR018445">
    <property type="entry name" value="Put_Phosphate_transp_reg"/>
</dbReference>
<dbReference type="KEGG" id="hsd:SD1D_1863"/>
<dbReference type="InterPro" id="IPR038078">
    <property type="entry name" value="PhoU-like_sf"/>
</dbReference>
<dbReference type="Pfam" id="PF01865">
    <property type="entry name" value="PhoU_div"/>
    <property type="match status" value="1"/>
</dbReference>
<dbReference type="Proteomes" id="UP000196053">
    <property type="component" value="Chromosome I"/>
</dbReference>
<dbReference type="RefSeq" id="WP_058258653.1">
    <property type="nucleotide sequence ID" value="NZ_DUPS01000066.1"/>
</dbReference>
<protein>
    <recommendedName>
        <fullName evidence="4">DUF47 domain-containing protein</fullName>
    </recommendedName>
</protein>
<evidence type="ECO:0000256" key="1">
    <source>
        <dbReference type="ARBA" id="ARBA00008591"/>
    </source>
</evidence>
<evidence type="ECO:0000313" key="3">
    <source>
        <dbReference type="Proteomes" id="UP000196053"/>
    </source>
</evidence>
<dbReference type="OrthoDB" id="9797568at2"/>
<keyword evidence="3" id="KW-1185">Reference proteome</keyword>
<dbReference type="SUPFAM" id="SSF109755">
    <property type="entry name" value="PhoU-like"/>
    <property type="match status" value="1"/>
</dbReference>
<proteinExistence type="inferred from homology"/>
<dbReference type="PANTHER" id="PTHR37298">
    <property type="entry name" value="UPF0111 PROTEIN YKAA"/>
    <property type="match status" value="1"/>
</dbReference>
<sequence>MKRKKGFNYFEAFVNLSKYSLSSAEILHKTMTEFKSSQLPNRVKEMHEIEHSADLAKHDIMNHLVKEFLPPIEREDIITLSQEIDDVTDSVEDVLLFINMFNIKSIRAEVLKFTKLISTCCKSVYELMIEFQNFKHSKSLHNKIVEINRLEEEGDGLYMEMMRNLYSSTKDPVELMTWTEILHRLEKCCDNCEDVADIIEQIVMKNS</sequence>
<dbReference type="PANTHER" id="PTHR37298:SF1">
    <property type="entry name" value="UPF0111 PROTEIN YKAA"/>
    <property type="match status" value="1"/>
</dbReference>
<reference evidence="3" key="1">
    <citation type="submission" date="2015-09" db="EMBL/GenBank/DDBJ databases">
        <authorList>
            <person name="Wibberg D."/>
        </authorList>
    </citation>
    <scope>NUCLEOTIDE SEQUENCE [LARGE SCALE GENOMIC DNA]</scope>
    <source>
        <strain evidence="3">SD1D</strain>
    </source>
</reference>
<organism evidence="2 3">
    <name type="scientific">Herbinix luporum</name>
    <dbReference type="NCBI Taxonomy" id="1679721"/>
    <lineage>
        <taxon>Bacteria</taxon>
        <taxon>Bacillati</taxon>
        <taxon>Bacillota</taxon>
        <taxon>Clostridia</taxon>
        <taxon>Lachnospirales</taxon>
        <taxon>Lachnospiraceae</taxon>
        <taxon>Herbinix</taxon>
    </lineage>
</organism>
<dbReference type="InterPro" id="IPR052912">
    <property type="entry name" value="UPF0111_domain"/>
</dbReference>
<gene>
    <name evidence="2" type="ORF">SD1D_1863</name>
</gene>
<comment type="similarity">
    <text evidence="1">Belongs to the UPF0111 family.</text>
</comment>
<accession>A0A0K8J780</accession>